<evidence type="ECO:0000313" key="2">
    <source>
        <dbReference type="Proteomes" id="UP001528823"/>
    </source>
</evidence>
<comment type="caution">
    <text evidence="1">The sequence shown here is derived from an EMBL/GenBank/DDBJ whole genome shotgun (WGS) entry which is preliminary data.</text>
</comment>
<dbReference type="RefSeq" id="WP_274688506.1">
    <property type="nucleotide sequence ID" value="NZ_JAPMOU010000009.1"/>
</dbReference>
<accession>A0ABT5U9A7</accession>
<proteinExistence type="predicted"/>
<protein>
    <submittedName>
        <fullName evidence="1">Uncharacterized protein</fullName>
    </submittedName>
</protein>
<dbReference type="Proteomes" id="UP001528823">
    <property type="component" value="Unassembled WGS sequence"/>
</dbReference>
<dbReference type="PANTHER" id="PTHR35271:SF1">
    <property type="entry name" value="ABC TRANSPORTER, SUBSTRATE-BINDING LIPOPROTEIN"/>
    <property type="match status" value="1"/>
</dbReference>
<organism evidence="1 2">
    <name type="scientific">Spartinivicinus poritis</name>
    <dbReference type="NCBI Taxonomy" id="2994640"/>
    <lineage>
        <taxon>Bacteria</taxon>
        <taxon>Pseudomonadati</taxon>
        <taxon>Pseudomonadota</taxon>
        <taxon>Gammaproteobacteria</taxon>
        <taxon>Oceanospirillales</taxon>
        <taxon>Zooshikellaceae</taxon>
        <taxon>Spartinivicinus</taxon>
    </lineage>
</organism>
<dbReference type="Gene3D" id="3.40.50.2300">
    <property type="match status" value="2"/>
</dbReference>
<dbReference type="InterPro" id="IPR007487">
    <property type="entry name" value="ABC_transpt-TYRBP-like"/>
</dbReference>
<keyword evidence="2" id="KW-1185">Reference proteome</keyword>
<evidence type="ECO:0000313" key="1">
    <source>
        <dbReference type="EMBL" id="MDE1462147.1"/>
    </source>
</evidence>
<dbReference type="EMBL" id="JAPMOU010000009">
    <property type="protein sequence ID" value="MDE1462147.1"/>
    <property type="molecule type" value="Genomic_DNA"/>
</dbReference>
<reference evidence="1 2" key="1">
    <citation type="submission" date="2022-11" db="EMBL/GenBank/DDBJ databases">
        <title>Spartinivicinus poritis sp. nov., isolated from scleractinian coral Porites lutea.</title>
        <authorList>
            <person name="Zhang G."/>
            <person name="Cai L."/>
            <person name="Wei Q."/>
        </authorList>
    </citation>
    <scope>NUCLEOTIDE SEQUENCE [LARGE SCALE GENOMIC DNA]</scope>
    <source>
        <strain evidence="1 2">A2-2</strain>
    </source>
</reference>
<dbReference type="PANTHER" id="PTHR35271">
    <property type="entry name" value="ABC TRANSPORTER, SUBSTRATE-BINDING LIPOPROTEIN-RELATED"/>
    <property type="match status" value="1"/>
</dbReference>
<sequence length="341" mass="38446">MNKLSTNFWYMLKVATIWLLVSLSWKLVAGPKDLLIIHSYSRSGSFTWIDDQTNGIKSMFGQSGYRFHEFELATKMIPESQFEEKANAAYKMVKQVNPGLVFLTDDNALKLMVPKIGKDIPIVFAGVNGNIRVDYPWLLKYANVTGILERPLMKRTIFQMKDALNLSLKKVLIIMGTSATGKAFFKNDLNGQDTFRLVTIDVDVRRSGKIEEWHKWITESKKEGYNLLLVTNFYALTDSNGNKVDVEKVANWISNNSPLPAFSVHTGVVGKNKLIGGMVINGVHMGEAAGMLALDILKNKKSGAIFYKTLDRGQLIFSKHQLAKWNLAVDKRFIDEVVMVD</sequence>
<name>A0ABT5U9A7_9GAMM</name>
<gene>
    <name evidence="1" type="ORF">ORQ98_09195</name>
</gene>